<dbReference type="AlphaFoldDB" id="W4JS16"/>
<dbReference type="InterPro" id="IPR016024">
    <property type="entry name" value="ARM-type_fold"/>
</dbReference>
<dbReference type="Proteomes" id="UP000030671">
    <property type="component" value="Unassembled WGS sequence"/>
</dbReference>
<organism evidence="3 4">
    <name type="scientific">Heterobasidion irregulare (strain TC 32-1)</name>
    <dbReference type="NCBI Taxonomy" id="747525"/>
    <lineage>
        <taxon>Eukaryota</taxon>
        <taxon>Fungi</taxon>
        <taxon>Dikarya</taxon>
        <taxon>Basidiomycota</taxon>
        <taxon>Agaricomycotina</taxon>
        <taxon>Agaricomycetes</taxon>
        <taxon>Russulales</taxon>
        <taxon>Bondarzewiaceae</taxon>
        <taxon>Heterobasidion</taxon>
        <taxon>Heterobasidion annosum species complex</taxon>
    </lineage>
</organism>
<dbReference type="Pfam" id="PF09994">
    <property type="entry name" value="T6SS_Tle1-like_cat"/>
    <property type="match status" value="1"/>
</dbReference>
<reference evidence="3 4" key="1">
    <citation type="journal article" date="2012" name="New Phytol.">
        <title>Insight into trade-off between wood decay and parasitism from the genome of a fungal forest pathogen.</title>
        <authorList>
            <person name="Olson A."/>
            <person name="Aerts A."/>
            <person name="Asiegbu F."/>
            <person name="Belbahri L."/>
            <person name="Bouzid O."/>
            <person name="Broberg A."/>
            <person name="Canback B."/>
            <person name="Coutinho P.M."/>
            <person name="Cullen D."/>
            <person name="Dalman K."/>
            <person name="Deflorio G."/>
            <person name="van Diepen L.T."/>
            <person name="Dunand C."/>
            <person name="Duplessis S."/>
            <person name="Durling M."/>
            <person name="Gonthier P."/>
            <person name="Grimwood J."/>
            <person name="Fossdal C.G."/>
            <person name="Hansson D."/>
            <person name="Henrissat B."/>
            <person name="Hietala A."/>
            <person name="Himmelstrand K."/>
            <person name="Hoffmeister D."/>
            <person name="Hogberg N."/>
            <person name="James T.Y."/>
            <person name="Karlsson M."/>
            <person name="Kohler A."/>
            <person name="Kues U."/>
            <person name="Lee Y.H."/>
            <person name="Lin Y.C."/>
            <person name="Lind M."/>
            <person name="Lindquist E."/>
            <person name="Lombard V."/>
            <person name="Lucas S."/>
            <person name="Lunden K."/>
            <person name="Morin E."/>
            <person name="Murat C."/>
            <person name="Park J."/>
            <person name="Raffaello T."/>
            <person name="Rouze P."/>
            <person name="Salamov A."/>
            <person name="Schmutz J."/>
            <person name="Solheim H."/>
            <person name="Stahlberg J."/>
            <person name="Velez H."/>
            <person name="de Vries R.P."/>
            <person name="Wiebenga A."/>
            <person name="Woodward S."/>
            <person name="Yakovlev I."/>
            <person name="Garbelotto M."/>
            <person name="Martin F."/>
            <person name="Grigoriev I.V."/>
            <person name="Stenlid J."/>
        </authorList>
    </citation>
    <scope>NUCLEOTIDE SEQUENCE [LARGE SCALE GENOMIC DNA]</scope>
    <source>
        <strain evidence="3 4">TC 32-1</strain>
    </source>
</reference>
<dbReference type="InParanoid" id="W4JS16"/>
<evidence type="ECO:0000313" key="4">
    <source>
        <dbReference type="Proteomes" id="UP000030671"/>
    </source>
</evidence>
<dbReference type="PANTHER" id="PTHR33840:SF2">
    <property type="entry name" value="TLE1 PHOSPHOLIPASE DOMAIN-CONTAINING PROTEIN"/>
    <property type="match status" value="1"/>
</dbReference>
<dbReference type="InterPro" id="IPR018712">
    <property type="entry name" value="Tle1-like_cat"/>
</dbReference>
<dbReference type="EMBL" id="KI925465">
    <property type="protein sequence ID" value="ETW75890.1"/>
    <property type="molecule type" value="Genomic_DNA"/>
</dbReference>
<dbReference type="OrthoDB" id="538223at2759"/>
<feature type="compositionally biased region" description="Low complexity" evidence="1">
    <location>
        <begin position="1"/>
        <end position="18"/>
    </location>
</feature>
<proteinExistence type="predicted"/>
<evidence type="ECO:0000256" key="1">
    <source>
        <dbReference type="SAM" id="MobiDB-lite"/>
    </source>
</evidence>
<sequence length="424" mass="48693">MLHTTARSSPSSQRSAATDVGFPRCYTNHAPRPDGALESAYDIYSRICKQQKRDEEGRLHGVDGTYVGEVAQLFKDTFTRDVRVHFVGAWDTVSSVRSQDQALHFSNSRVCFFRHALGLDERRVKFLPEYVHGGVCLNPERDTGANTTAKFPHVKEVWFAGKHSDIGGKNMEQRIPDILHMPLFWMKHEAMIAGLQFKSESILWSLKWSESPVSAKIDFPKSWWLLEYLPFLQRTYKGERSMSWLFHRQRGRVIVPGQKIHSSVLQNSTYKPFASFRKRMWAECREERTAYQPENIWEEDIFEQLQAIHLLHALDADTHVEWHDLLEKPDLLERLAIAVISGNTQGNMLENAIKALARMLESDNADLKVGSAHVLASVARYEHTHTHLKAHALPVLEHSQDPDPRVHAAFTEALYHVQKIDQNQ</sequence>
<dbReference type="PANTHER" id="PTHR33840">
    <property type="match status" value="1"/>
</dbReference>
<protein>
    <recommendedName>
        <fullName evidence="2">T6SS Phospholipase effector Tle1-like catalytic domain-containing protein</fullName>
    </recommendedName>
</protein>
<dbReference type="RefSeq" id="XP_009552130.1">
    <property type="nucleotide sequence ID" value="XM_009553835.1"/>
</dbReference>
<feature type="region of interest" description="Disordered" evidence="1">
    <location>
        <begin position="1"/>
        <end position="24"/>
    </location>
</feature>
<feature type="domain" description="T6SS Phospholipase effector Tle1-like catalytic" evidence="2">
    <location>
        <begin position="37"/>
        <end position="188"/>
    </location>
</feature>
<dbReference type="SUPFAM" id="SSF48371">
    <property type="entry name" value="ARM repeat"/>
    <property type="match status" value="1"/>
</dbReference>
<gene>
    <name evidence="3" type="ORF">HETIRDRAFT_436833</name>
</gene>
<accession>W4JS16</accession>
<name>W4JS16_HETIT</name>
<dbReference type="GeneID" id="20674914"/>
<evidence type="ECO:0000313" key="3">
    <source>
        <dbReference type="EMBL" id="ETW75890.1"/>
    </source>
</evidence>
<keyword evidence="4" id="KW-1185">Reference proteome</keyword>
<evidence type="ECO:0000259" key="2">
    <source>
        <dbReference type="Pfam" id="PF09994"/>
    </source>
</evidence>
<dbReference type="KEGG" id="hir:HETIRDRAFT_436833"/>
<dbReference type="HOGENOM" id="CLU_647337_0_0_1"/>